<evidence type="ECO:0000313" key="1">
    <source>
        <dbReference type="EMBL" id="KAH9416707.1"/>
    </source>
</evidence>
<dbReference type="EMBL" id="NJHN03000088">
    <property type="protein sequence ID" value="KAH9416707.1"/>
    <property type="molecule type" value="Genomic_DNA"/>
</dbReference>
<accession>A0ABQ8J2C1</accession>
<evidence type="ECO:0000313" key="2">
    <source>
        <dbReference type="Proteomes" id="UP000887458"/>
    </source>
</evidence>
<dbReference type="Proteomes" id="UP000887458">
    <property type="component" value="Unassembled WGS sequence"/>
</dbReference>
<organism evidence="1 2">
    <name type="scientific">Dermatophagoides pteronyssinus</name>
    <name type="common">European house dust mite</name>
    <dbReference type="NCBI Taxonomy" id="6956"/>
    <lineage>
        <taxon>Eukaryota</taxon>
        <taxon>Metazoa</taxon>
        <taxon>Ecdysozoa</taxon>
        <taxon>Arthropoda</taxon>
        <taxon>Chelicerata</taxon>
        <taxon>Arachnida</taxon>
        <taxon>Acari</taxon>
        <taxon>Acariformes</taxon>
        <taxon>Sarcoptiformes</taxon>
        <taxon>Astigmata</taxon>
        <taxon>Psoroptidia</taxon>
        <taxon>Analgoidea</taxon>
        <taxon>Pyroglyphidae</taxon>
        <taxon>Dermatophagoidinae</taxon>
        <taxon>Dermatophagoides</taxon>
    </lineage>
</organism>
<gene>
    <name evidence="1" type="ORF">DERP_012175</name>
</gene>
<sequence>MKSNRKTANIAIITLMVVDFAGKIGSRLSIRVSIARFGSQITNLIRSHNHPYMIFVSHLNL</sequence>
<name>A0ABQ8J2C1_DERPT</name>
<proteinExistence type="predicted"/>
<reference evidence="1 2" key="1">
    <citation type="journal article" date="2018" name="J. Allergy Clin. Immunol.">
        <title>High-quality assembly of Dermatophagoides pteronyssinus genome and transcriptome reveals a wide range of novel allergens.</title>
        <authorList>
            <person name="Liu X.Y."/>
            <person name="Yang K.Y."/>
            <person name="Wang M.Q."/>
            <person name="Kwok J.S."/>
            <person name="Zeng X."/>
            <person name="Yang Z."/>
            <person name="Xiao X.J."/>
            <person name="Lau C.P."/>
            <person name="Li Y."/>
            <person name="Huang Z.M."/>
            <person name="Ba J.G."/>
            <person name="Yim A.K."/>
            <person name="Ouyang C.Y."/>
            <person name="Ngai S.M."/>
            <person name="Chan T.F."/>
            <person name="Leung E.L."/>
            <person name="Liu L."/>
            <person name="Liu Z.G."/>
            <person name="Tsui S.K."/>
        </authorList>
    </citation>
    <scope>NUCLEOTIDE SEQUENCE [LARGE SCALE GENOMIC DNA]</scope>
    <source>
        <strain evidence="1">Derp</strain>
    </source>
</reference>
<comment type="caution">
    <text evidence="1">The sequence shown here is derived from an EMBL/GenBank/DDBJ whole genome shotgun (WGS) entry which is preliminary data.</text>
</comment>
<reference evidence="1 2" key="2">
    <citation type="journal article" date="2022" name="Mol. Biol. Evol.">
        <title>Comparative Genomics Reveals Insights into the Divergent Evolution of Astigmatic Mites and Household Pest Adaptations.</title>
        <authorList>
            <person name="Xiong Q."/>
            <person name="Wan A.T."/>
            <person name="Liu X."/>
            <person name="Fung C.S."/>
            <person name="Xiao X."/>
            <person name="Malainual N."/>
            <person name="Hou J."/>
            <person name="Wang L."/>
            <person name="Wang M."/>
            <person name="Yang K.Y."/>
            <person name="Cui Y."/>
            <person name="Leung E.L."/>
            <person name="Nong W."/>
            <person name="Shin S.K."/>
            <person name="Au S.W."/>
            <person name="Jeong K.Y."/>
            <person name="Chew F.T."/>
            <person name="Hui J.H."/>
            <person name="Leung T.F."/>
            <person name="Tungtrongchitr A."/>
            <person name="Zhong N."/>
            <person name="Liu Z."/>
            <person name="Tsui S.K."/>
        </authorList>
    </citation>
    <scope>NUCLEOTIDE SEQUENCE [LARGE SCALE GENOMIC DNA]</scope>
    <source>
        <strain evidence="1">Derp</strain>
    </source>
</reference>
<protein>
    <submittedName>
        <fullName evidence="1">Uncharacterized protein</fullName>
    </submittedName>
</protein>
<keyword evidence="2" id="KW-1185">Reference proteome</keyword>